<protein>
    <recommendedName>
        <fullName evidence="3">DUF393 domain-containing protein</fullName>
    </recommendedName>
</protein>
<dbReference type="RefSeq" id="WP_112306355.1">
    <property type="nucleotide sequence ID" value="NZ_QMDV01000004.1"/>
</dbReference>
<sequence length="141" mass="16233">MKNHTVSELQEKPIVFYDGTCGFCQGSVQFALKHNKKQDLYFAPLQSGLATQLVPLAQVPEPLPDSILFYEKGVLYTESEAVLRIARYLNFPLPLLYYLRFIPLSFRNFVYRLVARNRYLIAGQRESCLLPGPEERARFVA</sequence>
<dbReference type="Pfam" id="PF04134">
    <property type="entry name" value="DCC1-like"/>
    <property type="match status" value="1"/>
</dbReference>
<dbReference type="PANTHER" id="PTHR33639">
    <property type="entry name" value="THIOL-DISULFIDE OXIDOREDUCTASE DCC"/>
    <property type="match status" value="1"/>
</dbReference>
<comment type="caution">
    <text evidence="1">The sequence shown here is derived from an EMBL/GenBank/DDBJ whole genome shotgun (WGS) entry which is preliminary data.</text>
</comment>
<dbReference type="EMBL" id="QMDV01000004">
    <property type="protein sequence ID" value="RAU81675.1"/>
    <property type="molecule type" value="Genomic_DNA"/>
</dbReference>
<dbReference type="Proteomes" id="UP000251692">
    <property type="component" value="Unassembled WGS sequence"/>
</dbReference>
<dbReference type="PANTHER" id="PTHR33639:SF2">
    <property type="entry name" value="DUF393 DOMAIN-CONTAINING PROTEIN"/>
    <property type="match status" value="1"/>
</dbReference>
<evidence type="ECO:0008006" key="3">
    <source>
        <dbReference type="Google" id="ProtNLM"/>
    </source>
</evidence>
<organism evidence="1 2">
    <name type="scientific">Pontibacter arcticus</name>
    <dbReference type="NCBI Taxonomy" id="2080288"/>
    <lineage>
        <taxon>Bacteria</taxon>
        <taxon>Pseudomonadati</taxon>
        <taxon>Bacteroidota</taxon>
        <taxon>Cytophagia</taxon>
        <taxon>Cytophagales</taxon>
        <taxon>Hymenobacteraceae</taxon>
        <taxon>Pontibacter</taxon>
    </lineage>
</organism>
<dbReference type="InterPro" id="IPR007263">
    <property type="entry name" value="DCC1-like"/>
</dbReference>
<dbReference type="OrthoDB" id="9785438at2"/>
<dbReference type="GO" id="GO:0015035">
    <property type="term" value="F:protein-disulfide reductase activity"/>
    <property type="evidence" value="ECO:0007669"/>
    <property type="project" value="InterPro"/>
</dbReference>
<name>A0A364RBP6_9BACT</name>
<reference evidence="1 2" key="1">
    <citation type="submission" date="2018-06" db="EMBL/GenBank/DDBJ databases">
        <authorList>
            <person name="Liu Z.-W."/>
        </authorList>
    </citation>
    <scope>NUCLEOTIDE SEQUENCE [LARGE SCALE GENOMIC DNA]</scope>
    <source>
        <strain evidence="1 2">2b14</strain>
    </source>
</reference>
<keyword evidence="2" id="KW-1185">Reference proteome</keyword>
<gene>
    <name evidence="1" type="ORF">DP923_13260</name>
</gene>
<dbReference type="AlphaFoldDB" id="A0A364RBP6"/>
<evidence type="ECO:0000313" key="1">
    <source>
        <dbReference type="EMBL" id="RAU81675.1"/>
    </source>
</evidence>
<reference evidence="1 2" key="2">
    <citation type="submission" date="2018-07" db="EMBL/GenBank/DDBJ databases">
        <title>Pontibacter sp. 2b14 genomic sequence and assembly.</title>
        <authorList>
            <person name="Du Z.-J."/>
        </authorList>
    </citation>
    <scope>NUCLEOTIDE SEQUENCE [LARGE SCALE GENOMIC DNA]</scope>
    <source>
        <strain evidence="1 2">2b14</strain>
    </source>
</reference>
<proteinExistence type="predicted"/>
<evidence type="ECO:0000313" key="2">
    <source>
        <dbReference type="Proteomes" id="UP000251692"/>
    </source>
</evidence>
<accession>A0A364RBP6</accession>
<dbReference type="InterPro" id="IPR052927">
    <property type="entry name" value="DCC_oxidoreductase"/>
</dbReference>